<keyword evidence="1" id="KW-0812">Transmembrane</keyword>
<keyword evidence="3" id="KW-1185">Reference proteome</keyword>
<dbReference type="EMBL" id="JBHSMD010000005">
    <property type="protein sequence ID" value="MFC5494437.1"/>
    <property type="molecule type" value="Genomic_DNA"/>
</dbReference>
<keyword evidence="1" id="KW-0472">Membrane</keyword>
<feature type="transmembrane region" description="Helical" evidence="1">
    <location>
        <begin position="7"/>
        <end position="28"/>
    </location>
</feature>
<gene>
    <name evidence="2" type="ORF">ACFPKY_15080</name>
</gene>
<sequence length="81" mass="8397">MNKDLSGWAFGTGLLVTILLAVSSAVMIEDPPSPADAAVGKGLLVLGCCTALITLVVLGYAISAAPRPSERPLERSDWDDV</sequence>
<evidence type="ECO:0000313" key="3">
    <source>
        <dbReference type="Proteomes" id="UP001595956"/>
    </source>
</evidence>
<dbReference type="RefSeq" id="WP_345170298.1">
    <property type="nucleotide sequence ID" value="NZ_BAABFQ010000001.1"/>
</dbReference>
<name>A0ABW0N609_9ACTN</name>
<dbReference type="Proteomes" id="UP001595956">
    <property type="component" value="Unassembled WGS sequence"/>
</dbReference>
<feature type="transmembrane region" description="Helical" evidence="1">
    <location>
        <begin position="43"/>
        <end position="65"/>
    </location>
</feature>
<accession>A0ABW0N609</accession>
<evidence type="ECO:0000313" key="2">
    <source>
        <dbReference type="EMBL" id="MFC5494437.1"/>
    </source>
</evidence>
<evidence type="ECO:0008006" key="4">
    <source>
        <dbReference type="Google" id="ProtNLM"/>
    </source>
</evidence>
<reference evidence="3" key="1">
    <citation type="journal article" date="2019" name="Int. J. Syst. Evol. Microbiol.">
        <title>The Global Catalogue of Microorganisms (GCM) 10K type strain sequencing project: providing services to taxonomists for standard genome sequencing and annotation.</title>
        <authorList>
            <consortium name="The Broad Institute Genomics Platform"/>
            <consortium name="The Broad Institute Genome Sequencing Center for Infectious Disease"/>
            <person name="Wu L."/>
            <person name="Ma J."/>
        </authorList>
    </citation>
    <scope>NUCLEOTIDE SEQUENCE [LARGE SCALE GENOMIC DNA]</scope>
    <source>
        <strain evidence="3">KACC 13778</strain>
    </source>
</reference>
<evidence type="ECO:0000256" key="1">
    <source>
        <dbReference type="SAM" id="Phobius"/>
    </source>
</evidence>
<keyword evidence="1" id="KW-1133">Transmembrane helix</keyword>
<protein>
    <recommendedName>
        <fullName evidence="4">Amino acid transporter</fullName>
    </recommendedName>
</protein>
<proteinExistence type="predicted"/>
<comment type="caution">
    <text evidence="2">The sequence shown here is derived from an EMBL/GenBank/DDBJ whole genome shotgun (WGS) entry which is preliminary data.</text>
</comment>
<organism evidence="2 3">
    <name type="scientific">Nocardioides caricicola</name>
    <dbReference type="NCBI Taxonomy" id="634770"/>
    <lineage>
        <taxon>Bacteria</taxon>
        <taxon>Bacillati</taxon>
        <taxon>Actinomycetota</taxon>
        <taxon>Actinomycetes</taxon>
        <taxon>Propionibacteriales</taxon>
        <taxon>Nocardioidaceae</taxon>
        <taxon>Nocardioides</taxon>
    </lineage>
</organism>